<proteinExistence type="predicted"/>
<feature type="signal peptide" evidence="1">
    <location>
        <begin position="1"/>
        <end position="20"/>
    </location>
</feature>
<dbReference type="AlphaFoldDB" id="A0A172TIM2"/>
<feature type="chain" id="PRO_5038915696" evidence="1">
    <location>
        <begin position="21"/>
        <end position="273"/>
    </location>
</feature>
<dbReference type="PATRIC" id="fig|1178515.4.peg.2410"/>
<dbReference type="OrthoDB" id="2553777at2"/>
<evidence type="ECO:0000313" key="3">
    <source>
        <dbReference type="Proteomes" id="UP000076927"/>
    </source>
</evidence>
<protein>
    <submittedName>
        <fullName evidence="2">Uncharacterized protein</fullName>
    </submittedName>
</protein>
<keyword evidence="1" id="KW-0732">Signal</keyword>
<dbReference type="RefSeq" id="WP_068606806.1">
    <property type="nucleotide sequence ID" value="NZ_CP011388.1"/>
</dbReference>
<dbReference type="EMBL" id="CP011388">
    <property type="protein sequence ID" value="ANE46891.1"/>
    <property type="molecule type" value="Genomic_DNA"/>
</dbReference>
<name>A0A172TIM2_9BACL</name>
<gene>
    <name evidence="2" type="ORF">SY83_12070</name>
</gene>
<accession>A0A172TIM2</accession>
<dbReference type="Pfam" id="PF12389">
    <property type="entry name" value="Peptidase_M73"/>
    <property type="match status" value="1"/>
</dbReference>
<evidence type="ECO:0000313" key="2">
    <source>
        <dbReference type="EMBL" id="ANE46891.1"/>
    </source>
</evidence>
<keyword evidence="3" id="KW-1185">Reference proteome</keyword>
<dbReference type="KEGG" id="pswu:SY83_12070"/>
<dbReference type="InterPro" id="IPR022121">
    <property type="entry name" value="Peptidase_M73_camelysin"/>
</dbReference>
<evidence type="ECO:0000256" key="1">
    <source>
        <dbReference type="SAM" id="SignalP"/>
    </source>
</evidence>
<dbReference type="Proteomes" id="UP000076927">
    <property type="component" value="Chromosome"/>
</dbReference>
<organism evidence="2 3">
    <name type="scientific">Paenibacillus swuensis</name>
    <dbReference type="NCBI Taxonomy" id="1178515"/>
    <lineage>
        <taxon>Bacteria</taxon>
        <taxon>Bacillati</taxon>
        <taxon>Bacillota</taxon>
        <taxon>Bacilli</taxon>
        <taxon>Bacillales</taxon>
        <taxon>Paenibacillaceae</taxon>
        <taxon>Paenibacillus</taxon>
    </lineage>
</organism>
<sequence>MNRKKMALLAMTGVMAGSLAIGGATYALFKSTATNTMNTFASGTLKMSASRQDVPMTGPMFYTNDNVAAGMMGTGFWAPGDTHTRALFIDNNGTLDGKLKSLKAVPEGNVSDAMEFAKQATVTIAVFEAPENTEYGTEVLQYLNKQQNDLFKERQTIWWNAIKARWTGLTIEQQKAAYYDFLAEIRTVLLDTIFEYKTTPFAVKQVFTGSLEELYNSNNGVSSALALKLGAGKTMFMGYTVHFMNLAPEVNNLVQGKEVKFTFQSDFVQSKNN</sequence>
<reference evidence="2 3" key="1">
    <citation type="submission" date="2015-01" db="EMBL/GenBank/DDBJ databases">
        <title>Paenibacillus swuensis/DY6/whole genome sequencing.</title>
        <authorList>
            <person name="Kim M.K."/>
            <person name="Srinivasan S."/>
            <person name="Lee J.-J."/>
        </authorList>
    </citation>
    <scope>NUCLEOTIDE SEQUENCE [LARGE SCALE GENOMIC DNA]</scope>
    <source>
        <strain evidence="2 3">DY6</strain>
    </source>
</reference>